<keyword evidence="2" id="KW-1185">Reference proteome</keyword>
<name>A0A9W6K3X5_9PSED</name>
<organism evidence="1 2">
    <name type="scientific">Pseudomonas turukhanskensis</name>
    <dbReference type="NCBI Taxonomy" id="1806536"/>
    <lineage>
        <taxon>Bacteria</taxon>
        <taxon>Pseudomonadati</taxon>
        <taxon>Pseudomonadota</taxon>
        <taxon>Gammaproteobacteria</taxon>
        <taxon>Pseudomonadales</taxon>
        <taxon>Pseudomonadaceae</taxon>
        <taxon>Pseudomonas</taxon>
    </lineage>
</organism>
<evidence type="ECO:0000313" key="1">
    <source>
        <dbReference type="EMBL" id="GLK88322.1"/>
    </source>
</evidence>
<protein>
    <submittedName>
        <fullName evidence="1">Uncharacterized protein</fullName>
    </submittedName>
</protein>
<dbReference type="AlphaFoldDB" id="A0A9W6K3X5"/>
<proteinExistence type="predicted"/>
<accession>A0A9W6K3X5</accession>
<reference evidence="1" key="2">
    <citation type="submission" date="2023-01" db="EMBL/GenBank/DDBJ databases">
        <authorList>
            <person name="Sun Q."/>
            <person name="Evtushenko L."/>
        </authorList>
    </citation>
    <scope>NUCLEOTIDE SEQUENCE</scope>
    <source>
        <strain evidence="1">VKM B-2935</strain>
    </source>
</reference>
<dbReference type="Proteomes" id="UP001143328">
    <property type="component" value="Unassembled WGS sequence"/>
</dbReference>
<reference evidence="1" key="1">
    <citation type="journal article" date="2014" name="Int. J. Syst. Evol. Microbiol.">
        <title>Complete genome sequence of Corynebacterium casei LMG S-19264T (=DSM 44701T), isolated from a smear-ripened cheese.</title>
        <authorList>
            <consortium name="US DOE Joint Genome Institute (JGI-PGF)"/>
            <person name="Walter F."/>
            <person name="Albersmeier A."/>
            <person name="Kalinowski J."/>
            <person name="Ruckert C."/>
        </authorList>
    </citation>
    <scope>NUCLEOTIDE SEQUENCE</scope>
    <source>
        <strain evidence="1">VKM B-2935</strain>
    </source>
</reference>
<dbReference type="EMBL" id="BSFN01000003">
    <property type="protein sequence ID" value="GLK88322.1"/>
    <property type="molecule type" value="Genomic_DNA"/>
</dbReference>
<dbReference type="RefSeq" id="WP_271194550.1">
    <property type="nucleotide sequence ID" value="NZ_BSFN01000003.1"/>
</dbReference>
<comment type="caution">
    <text evidence="1">The sequence shown here is derived from an EMBL/GenBank/DDBJ whole genome shotgun (WGS) entry which is preliminary data.</text>
</comment>
<sequence length="165" mass="17968">MAILITLGGVPLVWHAGAPELDDDVLDASTLLRMSDGRGVNMHRYQKVTGTIAGQGLMPPGLDGLDFTQPLELRTTQVSNVVAEGRVFTPKTTPRPDVAPWAFALIDGQWIKTACVFADGVITVADRADAELYQACWMPVYSVFAKRPAKSQSTTHSWSIPWEEA</sequence>
<gene>
    <name evidence="1" type="ORF">GCM10017655_13840</name>
</gene>
<evidence type="ECO:0000313" key="2">
    <source>
        <dbReference type="Proteomes" id="UP001143328"/>
    </source>
</evidence>